<name>A0ABS0P2L6_9BRAD</name>
<reference evidence="2 3" key="1">
    <citation type="submission" date="2020-07" db="EMBL/GenBank/DDBJ databases">
        <title>Bradyrhizobium diversity isolated from nodules of indigenous legumes of Western Australia.</title>
        <authorList>
            <person name="Klepa M.S."/>
        </authorList>
    </citation>
    <scope>NUCLEOTIDE SEQUENCE [LARGE SCALE GENOMIC DNA]</scope>
    <source>
        <strain evidence="2 3">CNPSo 4019</strain>
    </source>
</reference>
<organism evidence="2 3">
    <name type="scientific">Bradyrhizobium diversitatis</name>
    <dbReference type="NCBI Taxonomy" id="2755406"/>
    <lineage>
        <taxon>Bacteria</taxon>
        <taxon>Pseudomonadati</taxon>
        <taxon>Pseudomonadota</taxon>
        <taxon>Alphaproteobacteria</taxon>
        <taxon>Hyphomicrobiales</taxon>
        <taxon>Nitrobacteraceae</taxon>
        <taxon>Bradyrhizobium</taxon>
    </lineage>
</organism>
<evidence type="ECO:0000313" key="2">
    <source>
        <dbReference type="EMBL" id="MBH5387360.1"/>
    </source>
</evidence>
<feature type="region of interest" description="Disordered" evidence="1">
    <location>
        <begin position="53"/>
        <end position="74"/>
    </location>
</feature>
<proteinExistence type="predicted"/>
<gene>
    <name evidence="2" type="ORF">H1B27_13900</name>
</gene>
<dbReference type="RefSeq" id="WP_197966425.1">
    <property type="nucleotide sequence ID" value="NZ_JACEGD010000011.1"/>
</dbReference>
<evidence type="ECO:0000256" key="1">
    <source>
        <dbReference type="SAM" id="MobiDB-lite"/>
    </source>
</evidence>
<protein>
    <recommendedName>
        <fullName evidence="4">Transcriptional regulator</fullName>
    </recommendedName>
</protein>
<dbReference type="Proteomes" id="UP001194539">
    <property type="component" value="Unassembled WGS sequence"/>
</dbReference>
<evidence type="ECO:0000313" key="3">
    <source>
        <dbReference type="Proteomes" id="UP001194539"/>
    </source>
</evidence>
<evidence type="ECO:0008006" key="4">
    <source>
        <dbReference type="Google" id="ProtNLM"/>
    </source>
</evidence>
<keyword evidence="3" id="KW-1185">Reference proteome</keyword>
<accession>A0ABS0P2L6</accession>
<comment type="caution">
    <text evidence="2">The sequence shown here is derived from an EMBL/GenBank/DDBJ whole genome shotgun (WGS) entry which is preliminary data.</text>
</comment>
<dbReference type="EMBL" id="JACEGD010000011">
    <property type="protein sequence ID" value="MBH5387360.1"/>
    <property type="molecule type" value="Genomic_DNA"/>
</dbReference>
<sequence length="141" mass="15661">MTATTPLDSEIHQLEAELELDPRFVRLKQLRKLREGYLALPSVALPEPEHIDPYTLASEGIPAQRSGRRRSPERELALQEARMLLRGKTEPTRITEIDAHLEARGIRLGGSDPLNNLSALLSGSGDFVAHGRAGWTLDQPH</sequence>